<dbReference type="EMBL" id="CAJOBZ010000024">
    <property type="protein sequence ID" value="CAF4874012.1"/>
    <property type="molecule type" value="Genomic_DNA"/>
</dbReference>
<dbReference type="Proteomes" id="UP000663880">
    <property type="component" value="Unassembled WGS sequence"/>
</dbReference>
<gene>
    <name evidence="5" type="ORF">PMACD_LOCUS9009</name>
</gene>
<evidence type="ECO:0000256" key="3">
    <source>
        <dbReference type="SAM" id="SignalP"/>
    </source>
</evidence>
<feature type="domain" description="Peptidase S1" evidence="4">
    <location>
        <begin position="96"/>
        <end position="313"/>
    </location>
</feature>
<keyword evidence="3" id="KW-0732">Signal</keyword>
<feature type="chain" id="PRO_5032686039" description="Peptidase S1 domain-containing protein" evidence="3">
    <location>
        <begin position="19"/>
        <end position="328"/>
    </location>
</feature>
<keyword evidence="6" id="KW-1185">Reference proteome</keyword>
<keyword evidence="1" id="KW-1015">Disulfide bond</keyword>
<dbReference type="InterPro" id="IPR001254">
    <property type="entry name" value="Trypsin_dom"/>
</dbReference>
<dbReference type="GO" id="GO:0006508">
    <property type="term" value="P:proteolysis"/>
    <property type="evidence" value="ECO:0007669"/>
    <property type="project" value="InterPro"/>
</dbReference>
<dbReference type="InterPro" id="IPR051487">
    <property type="entry name" value="Ser/Thr_Proteases_Immune/Dev"/>
</dbReference>
<accession>A0A821TFR2</accession>
<name>A0A821TFR2_9NEOP</name>
<proteinExistence type="inferred from homology"/>
<dbReference type="AlphaFoldDB" id="A0A821TFR2"/>
<evidence type="ECO:0000313" key="6">
    <source>
        <dbReference type="Proteomes" id="UP000663880"/>
    </source>
</evidence>
<feature type="signal peptide" evidence="3">
    <location>
        <begin position="1"/>
        <end position="18"/>
    </location>
</feature>
<comment type="caution">
    <text evidence="5">The sequence shown here is derived from an EMBL/GenBank/DDBJ whole genome shotgun (WGS) entry which is preliminary data.</text>
</comment>
<evidence type="ECO:0000259" key="4">
    <source>
        <dbReference type="PROSITE" id="PS50240"/>
    </source>
</evidence>
<reference evidence="5" key="1">
    <citation type="submission" date="2021-02" db="EMBL/GenBank/DDBJ databases">
        <authorList>
            <person name="Steward A R."/>
        </authorList>
    </citation>
    <scope>NUCLEOTIDE SEQUENCE</scope>
</reference>
<dbReference type="SMART" id="SM00020">
    <property type="entry name" value="Tryp_SPc"/>
    <property type="match status" value="1"/>
</dbReference>
<dbReference type="Pfam" id="PF00089">
    <property type="entry name" value="Trypsin"/>
    <property type="match status" value="1"/>
</dbReference>
<evidence type="ECO:0000313" key="5">
    <source>
        <dbReference type="EMBL" id="CAF4874012.1"/>
    </source>
</evidence>
<dbReference type="Gene3D" id="2.40.10.10">
    <property type="entry name" value="Trypsin-like serine proteases"/>
    <property type="match status" value="1"/>
</dbReference>
<dbReference type="InterPro" id="IPR043504">
    <property type="entry name" value="Peptidase_S1_PA_chymotrypsin"/>
</dbReference>
<dbReference type="InterPro" id="IPR009003">
    <property type="entry name" value="Peptidase_S1_PA"/>
</dbReference>
<dbReference type="GO" id="GO:0004252">
    <property type="term" value="F:serine-type endopeptidase activity"/>
    <property type="evidence" value="ECO:0007669"/>
    <property type="project" value="InterPro"/>
</dbReference>
<evidence type="ECO:0000256" key="2">
    <source>
        <dbReference type="ARBA" id="ARBA00024195"/>
    </source>
</evidence>
<protein>
    <recommendedName>
        <fullName evidence="4">Peptidase S1 domain-containing protein</fullName>
    </recommendedName>
</protein>
<evidence type="ECO:0000256" key="1">
    <source>
        <dbReference type="ARBA" id="ARBA00023157"/>
    </source>
</evidence>
<sequence>MAFSENLTFLVLISAVVAQSSGPNLTPNFNVRFRKECTIADGRSGICVDYTNCKKEGDVIERGGIIDISELRSGDACRGGLNWCCSESNITKPPEVVNKEECFARDGDFCPWCVSLYRGDENNERAAELFCAGVLIGSKIVLTTATCHVVSVYQNVWAKIPDSAEPGKMYPVTHRKQHDNYNSGSHEYDLALFTLDDEVKWNDQRKVACLALTSPFKPVCFSFGYDANDKFVSTLVEITKGSCTPGAGETVDVSCGKTIDDEPCFVATGAPVICEEEPNKMTVYGIARSPCRKSAAQFGAINLSSKWLADELKGYGLSEAHFLLQKST</sequence>
<dbReference type="OrthoDB" id="7726766at2759"/>
<organism evidence="5 6">
    <name type="scientific">Pieris macdunnoughi</name>
    <dbReference type="NCBI Taxonomy" id="345717"/>
    <lineage>
        <taxon>Eukaryota</taxon>
        <taxon>Metazoa</taxon>
        <taxon>Ecdysozoa</taxon>
        <taxon>Arthropoda</taxon>
        <taxon>Hexapoda</taxon>
        <taxon>Insecta</taxon>
        <taxon>Pterygota</taxon>
        <taxon>Neoptera</taxon>
        <taxon>Endopterygota</taxon>
        <taxon>Lepidoptera</taxon>
        <taxon>Glossata</taxon>
        <taxon>Ditrysia</taxon>
        <taxon>Papilionoidea</taxon>
        <taxon>Pieridae</taxon>
        <taxon>Pierinae</taxon>
        <taxon>Pieris</taxon>
    </lineage>
</organism>
<comment type="similarity">
    <text evidence="2">Belongs to the peptidase S1 family. CLIP subfamily.</text>
</comment>
<dbReference type="PROSITE" id="PS50240">
    <property type="entry name" value="TRYPSIN_DOM"/>
    <property type="match status" value="1"/>
</dbReference>
<dbReference type="PANTHER" id="PTHR24256">
    <property type="entry name" value="TRYPTASE-RELATED"/>
    <property type="match status" value="1"/>
</dbReference>
<dbReference type="SUPFAM" id="SSF50494">
    <property type="entry name" value="Trypsin-like serine proteases"/>
    <property type="match status" value="1"/>
</dbReference>